<dbReference type="AlphaFoldDB" id="A0A024H8R7"/>
<feature type="transmembrane region" description="Helical" evidence="6">
    <location>
        <begin position="226"/>
        <end position="248"/>
    </location>
</feature>
<keyword evidence="5 6" id="KW-0472">Membrane</keyword>
<evidence type="ECO:0000256" key="4">
    <source>
        <dbReference type="ARBA" id="ARBA00022989"/>
    </source>
</evidence>
<feature type="transmembrane region" description="Helical" evidence="6">
    <location>
        <begin position="184"/>
        <end position="205"/>
    </location>
</feature>
<evidence type="ECO:0000256" key="6">
    <source>
        <dbReference type="SAM" id="Phobius"/>
    </source>
</evidence>
<gene>
    <name evidence="8" type="ORF">ARTSIC4J27_4128</name>
</gene>
<dbReference type="GO" id="GO:0022904">
    <property type="term" value="P:respiratory electron transport chain"/>
    <property type="evidence" value="ECO:0007669"/>
    <property type="project" value="InterPro"/>
</dbReference>
<sequence>MKKKGQRSRWFPLVWVIPVVLVLLTAVVFGAQWLRTLSGVQSFVTNYPGHVQPPVGTPEGFPEWLRWSHFFNMLLILMIIRSGWNVRTTQRPPAYWTRNNQGLIRTKGKPNKVSLDLWLHLTLNVLWVVTGIAFYVLLFSTGQWQRLVPTSWEHIPNALSAALQYASLDWPLENAWVSYNSLQMITYFVTVFIAAPLSIITGIRMSGAWPNDAKINKVYRVETARAIHFPVMLYFVLFIIGHVTLVFATGALRNLNHIFAGRNDESWVGFWFFAGALVLMAVLWVSAQPIVLRPIASLTGSVTKK</sequence>
<proteinExistence type="predicted"/>
<keyword evidence="4 6" id="KW-1133">Transmembrane helix</keyword>
<dbReference type="InterPro" id="IPR016174">
    <property type="entry name" value="Di-haem_cyt_TM"/>
</dbReference>
<feature type="transmembrane region" description="Helical" evidence="6">
    <location>
        <begin position="64"/>
        <end position="84"/>
    </location>
</feature>
<protein>
    <submittedName>
        <fullName evidence="8">Putative membrane protein</fullName>
    </submittedName>
</protein>
<name>A0A024H8R7_9MICC</name>
<reference evidence="9" key="1">
    <citation type="journal article" date="2014" name="Genome Announc.">
        <title>Genome Sequence of Arthrobacter siccitolerans 4J27, a Xeroprotectant-Producing Desiccation-Tolerant Microorganism.</title>
        <authorList>
            <person name="Manzanera M."/>
            <person name="Santa-Cruz-Calvo L."/>
            <person name="Vilchez J.I."/>
            <person name="Garcia-Fontana C."/>
            <person name="Silva-Castro G.A."/>
            <person name="Calvo C."/>
            <person name="Gonzalez-Lopez J."/>
        </authorList>
    </citation>
    <scope>NUCLEOTIDE SEQUENCE [LARGE SCALE GENOMIC DNA]</scope>
    <source>
        <strain evidence="9">4J27</strain>
    </source>
</reference>
<accession>A0A024H8R7</accession>
<keyword evidence="3 6" id="KW-0812">Transmembrane</keyword>
<evidence type="ECO:0000256" key="5">
    <source>
        <dbReference type="ARBA" id="ARBA00023136"/>
    </source>
</evidence>
<evidence type="ECO:0000259" key="7">
    <source>
        <dbReference type="Pfam" id="PF01292"/>
    </source>
</evidence>
<evidence type="ECO:0000313" key="9">
    <source>
        <dbReference type="Proteomes" id="UP000035722"/>
    </source>
</evidence>
<dbReference type="InterPro" id="IPR011577">
    <property type="entry name" value="Cyt_b561_bac/Ni-Hgenase"/>
</dbReference>
<evidence type="ECO:0000256" key="1">
    <source>
        <dbReference type="ARBA" id="ARBA00004651"/>
    </source>
</evidence>
<dbReference type="STRING" id="861266.ARTSIC4J27_4128"/>
<dbReference type="GO" id="GO:0005886">
    <property type="term" value="C:plasma membrane"/>
    <property type="evidence" value="ECO:0007669"/>
    <property type="project" value="UniProtKB-SubCell"/>
</dbReference>
<dbReference type="Pfam" id="PF01292">
    <property type="entry name" value="Ni_hydr_CYTB"/>
    <property type="match status" value="1"/>
</dbReference>
<feature type="domain" description="Cytochrome b561 bacterial/Ni-hydrogenase" evidence="7">
    <location>
        <begin position="61"/>
        <end position="253"/>
    </location>
</feature>
<evidence type="ECO:0000313" key="8">
    <source>
        <dbReference type="EMBL" id="CCQ48131.1"/>
    </source>
</evidence>
<comment type="caution">
    <text evidence="8">The sequence shown here is derived from an EMBL/GenBank/DDBJ whole genome shotgun (WGS) entry which is preliminary data.</text>
</comment>
<evidence type="ECO:0000256" key="3">
    <source>
        <dbReference type="ARBA" id="ARBA00022692"/>
    </source>
</evidence>
<organism evidence="8 9">
    <name type="scientific">Pseudarthrobacter siccitolerans</name>
    <dbReference type="NCBI Taxonomy" id="861266"/>
    <lineage>
        <taxon>Bacteria</taxon>
        <taxon>Bacillati</taxon>
        <taxon>Actinomycetota</taxon>
        <taxon>Actinomycetes</taxon>
        <taxon>Micrococcales</taxon>
        <taxon>Micrococcaceae</taxon>
        <taxon>Pseudarthrobacter</taxon>
    </lineage>
</organism>
<feature type="transmembrane region" description="Helical" evidence="6">
    <location>
        <begin position="268"/>
        <end position="287"/>
    </location>
</feature>
<dbReference type="Gene3D" id="1.20.950.20">
    <property type="entry name" value="Transmembrane di-heme cytochromes, Chain C"/>
    <property type="match status" value="1"/>
</dbReference>
<evidence type="ECO:0000256" key="2">
    <source>
        <dbReference type="ARBA" id="ARBA00022475"/>
    </source>
</evidence>
<feature type="transmembrane region" description="Helical" evidence="6">
    <location>
        <begin position="12"/>
        <end position="34"/>
    </location>
</feature>
<feature type="transmembrane region" description="Helical" evidence="6">
    <location>
        <begin position="117"/>
        <end position="138"/>
    </location>
</feature>
<dbReference type="Proteomes" id="UP000035722">
    <property type="component" value="Unassembled WGS sequence"/>
</dbReference>
<comment type="subcellular location">
    <subcellularLocation>
        <location evidence="1">Cell membrane</location>
        <topology evidence="1">Multi-pass membrane protein</topology>
    </subcellularLocation>
</comment>
<keyword evidence="2" id="KW-1003">Cell membrane</keyword>
<keyword evidence="9" id="KW-1185">Reference proteome</keyword>
<dbReference type="SUPFAM" id="SSF81342">
    <property type="entry name" value="Transmembrane di-heme cytochromes"/>
    <property type="match status" value="1"/>
</dbReference>
<dbReference type="EMBL" id="CAQI01000053">
    <property type="protein sequence ID" value="CCQ48131.1"/>
    <property type="molecule type" value="Genomic_DNA"/>
</dbReference>
<dbReference type="GO" id="GO:0009055">
    <property type="term" value="F:electron transfer activity"/>
    <property type="evidence" value="ECO:0007669"/>
    <property type="project" value="InterPro"/>
</dbReference>